<evidence type="ECO:0000313" key="3">
    <source>
        <dbReference type="Proteomes" id="UP000242913"/>
    </source>
</evidence>
<feature type="non-terminal residue" evidence="2">
    <location>
        <position position="452"/>
    </location>
</feature>
<name>A0A238C336_9BILA</name>
<dbReference type="AlphaFoldDB" id="A0A238C336"/>
<keyword evidence="3" id="KW-1185">Reference proteome</keyword>
<reference evidence="2 3" key="1">
    <citation type="submission" date="2015-12" db="EMBL/GenBank/DDBJ databases">
        <title>Draft genome of the nematode, Onchocerca flexuosa.</title>
        <authorList>
            <person name="Mitreva M."/>
        </authorList>
    </citation>
    <scope>NUCLEOTIDE SEQUENCE [LARGE SCALE GENOMIC DNA]</scope>
    <source>
        <strain evidence="2">Red Deer</strain>
    </source>
</reference>
<evidence type="ECO:0000313" key="2">
    <source>
        <dbReference type="EMBL" id="OZC11859.1"/>
    </source>
</evidence>
<organism evidence="2 3">
    <name type="scientific">Onchocerca flexuosa</name>
    <dbReference type="NCBI Taxonomy" id="387005"/>
    <lineage>
        <taxon>Eukaryota</taxon>
        <taxon>Metazoa</taxon>
        <taxon>Ecdysozoa</taxon>
        <taxon>Nematoda</taxon>
        <taxon>Chromadorea</taxon>
        <taxon>Rhabditida</taxon>
        <taxon>Spirurina</taxon>
        <taxon>Spiruromorpha</taxon>
        <taxon>Filarioidea</taxon>
        <taxon>Onchocercidae</taxon>
        <taxon>Onchocerca</taxon>
    </lineage>
</organism>
<accession>A0A238C336</accession>
<sequence>DFIYKRFIHHTLLSLFVFITLKTVGFSEVFSNAYCLSTAAAGFRRRNGDGRENSVSFANQFCKKVDDFQFLLLLTKSLLVVSEERSRNLTVSEIPLCWNRLVQLKLFLKKHSFCWWAVDIVATSKNPELYYNGDSPMIENNINRVCNAEKHSRYGISYVDVLLSRRGIIDILAEVSYYCCKDCTRFENYTKEKKIEDLLDHYYEKRLEPLLDTDRYCFNIDGEKEKNIVDDAPCILIFNMNSEMKIYTGSMLWNQIDQTMYKISGYFISGNLFLINNSLTSLFFIDNGCNNISTIEKDVKCWQVPSEYFVFCCCWNNPLNCTYSPNTELITEKNKKIWLKLAKTRNPKSTLEMESIIFGNRLIDWPYRDFIYSLPSGNILNSVQFNHLSAESEGTYTIPGLNEPRYHCLQVYFSADRMSSYDWIIIKPEKIQSRYRFCKVATTVSFKNNTRQ</sequence>
<dbReference type="OrthoDB" id="5901013at2759"/>
<dbReference type="EMBL" id="KZ269979">
    <property type="protein sequence ID" value="OZC11859.1"/>
    <property type="molecule type" value="Genomic_DNA"/>
</dbReference>
<gene>
    <name evidence="2" type="ORF">X798_01040</name>
</gene>
<protein>
    <submittedName>
        <fullName evidence="2">Uncharacterized protein</fullName>
    </submittedName>
</protein>
<feature type="signal peptide" evidence="1">
    <location>
        <begin position="1"/>
        <end position="27"/>
    </location>
</feature>
<dbReference type="Proteomes" id="UP000242913">
    <property type="component" value="Unassembled WGS sequence"/>
</dbReference>
<evidence type="ECO:0000256" key="1">
    <source>
        <dbReference type="SAM" id="SignalP"/>
    </source>
</evidence>
<proteinExistence type="predicted"/>
<feature type="chain" id="PRO_5012240831" evidence="1">
    <location>
        <begin position="28"/>
        <end position="452"/>
    </location>
</feature>
<keyword evidence="1" id="KW-0732">Signal</keyword>
<feature type="non-terminal residue" evidence="2">
    <location>
        <position position="1"/>
    </location>
</feature>